<keyword evidence="1" id="KW-0805">Transcription regulation</keyword>
<reference evidence="6 7" key="1">
    <citation type="submission" date="2023-07" db="EMBL/GenBank/DDBJ databases">
        <title>Sorghum-associated microbial communities from plants grown in Nebraska, USA.</title>
        <authorList>
            <person name="Schachtman D."/>
        </authorList>
    </citation>
    <scope>NUCLEOTIDE SEQUENCE [LARGE SCALE GENOMIC DNA]</scope>
    <source>
        <strain evidence="6 7">BE190</strain>
    </source>
</reference>
<dbReference type="PROSITE" id="PS00041">
    <property type="entry name" value="HTH_ARAC_FAMILY_1"/>
    <property type="match status" value="1"/>
</dbReference>
<feature type="domain" description="HTH araC/xylS-type" evidence="5">
    <location>
        <begin position="251"/>
        <end position="352"/>
    </location>
</feature>
<dbReference type="RefSeq" id="WP_310069215.1">
    <property type="nucleotide sequence ID" value="NZ_JAVDVX010000001.1"/>
</dbReference>
<sequence>MIETSVISHIDFFIRYACIGQLLLLVAYLFYKPYRSQSTFRAQIIPLMLALGVAAYLLLTAPYSPRPQGFIRSILLMFTHTMPVFLWLYGKQLFDDEFNLQRWPIFGKAALVLLACFYIYVFLIRGGGGYLQMASHVIALVFIVHLLASVMLTWRNDLVEQRRVARFWFVLLVGLFFLMLDLVELSNTRLNRHQIFMLMNASICLIGTSVTAGLIFFHELSIKPESVFISDPIPEAPRYSRLIPQENALAKKLHSFIEDEGYLQPDLTISKLAEQLECPDHHLRKLINQSLGYTNFNAFLNHYRIEAASKRLVETSLPVLTIALDIGFGSIASFNRAFKDIVGTTPTVYRTTAQQSNSPE</sequence>
<name>A0ABU1UUP6_9GAMM</name>
<dbReference type="SMART" id="SM00342">
    <property type="entry name" value="HTH_ARAC"/>
    <property type="match status" value="1"/>
</dbReference>
<keyword evidence="2" id="KW-0238">DNA-binding</keyword>
<feature type="transmembrane region" description="Helical" evidence="4">
    <location>
        <begin position="133"/>
        <end position="152"/>
    </location>
</feature>
<evidence type="ECO:0000256" key="1">
    <source>
        <dbReference type="ARBA" id="ARBA00023015"/>
    </source>
</evidence>
<dbReference type="PANTHER" id="PTHR43280:SF29">
    <property type="entry name" value="ARAC-FAMILY TRANSCRIPTIONAL REGULATOR"/>
    <property type="match status" value="1"/>
</dbReference>
<dbReference type="InterPro" id="IPR009057">
    <property type="entry name" value="Homeodomain-like_sf"/>
</dbReference>
<organism evidence="6 7">
    <name type="scientific">Cellvibrio fibrivorans</name>
    <dbReference type="NCBI Taxonomy" id="126350"/>
    <lineage>
        <taxon>Bacteria</taxon>
        <taxon>Pseudomonadati</taxon>
        <taxon>Pseudomonadota</taxon>
        <taxon>Gammaproteobacteria</taxon>
        <taxon>Cellvibrionales</taxon>
        <taxon>Cellvibrionaceae</taxon>
        <taxon>Cellvibrio</taxon>
    </lineage>
</organism>
<evidence type="ECO:0000256" key="3">
    <source>
        <dbReference type="ARBA" id="ARBA00023163"/>
    </source>
</evidence>
<gene>
    <name evidence="6" type="ORF">J2X05_000926</name>
</gene>
<proteinExistence type="predicted"/>
<evidence type="ECO:0000259" key="5">
    <source>
        <dbReference type="PROSITE" id="PS01124"/>
    </source>
</evidence>
<keyword evidence="4" id="KW-0472">Membrane</keyword>
<feature type="transmembrane region" description="Helical" evidence="4">
    <location>
        <begin position="195"/>
        <end position="217"/>
    </location>
</feature>
<feature type="transmembrane region" description="Helical" evidence="4">
    <location>
        <begin position="109"/>
        <end position="127"/>
    </location>
</feature>
<dbReference type="PANTHER" id="PTHR43280">
    <property type="entry name" value="ARAC-FAMILY TRANSCRIPTIONAL REGULATOR"/>
    <property type="match status" value="1"/>
</dbReference>
<evidence type="ECO:0000256" key="4">
    <source>
        <dbReference type="SAM" id="Phobius"/>
    </source>
</evidence>
<feature type="transmembrane region" description="Helical" evidence="4">
    <location>
        <begin position="12"/>
        <end position="31"/>
    </location>
</feature>
<feature type="transmembrane region" description="Helical" evidence="4">
    <location>
        <begin position="69"/>
        <end position="89"/>
    </location>
</feature>
<dbReference type="EMBL" id="JAVDVX010000001">
    <property type="protein sequence ID" value="MDR7088923.1"/>
    <property type="molecule type" value="Genomic_DNA"/>
</dbReference>
<dbReference type="Proteomes" id="UP001253595">
    <property type="component" value="Unassembled WGS sequence"/>
</dbReference>
<dbReference type="SUPFAM" id="SSF46689">
    <property type="entry name" value="Homeodomain-like"/>
    <property type="match status" value="1"/>
</dbReference>
<dbReference type="Pfam" id="PF12833">
    <property type="entry name" value="HTH_18"/>
    <property type="match status" value="1"/>
</dbReference>
<feature type="transmembrane region" description="Helical" evidence="4">
    <location>
        <begin position="164"/>
        <end position="183"/>
    </location>
</feature>
<dbReference type="Gene3D" id="1.10.10.60">
    <property type="entry name" value="Homeodomain-like"/>
    <property type="match status" value="2"/>
</dbReference>
<keyword evidence="7" id="KW-1185">Reference proteome</keyword>
<dbReference type="PROSITE" id="PS01124">
    <property type="entry name" value="HTH_ARAC_FAMILY_2"/>
    <property type="match status" value="1"/>
</dbReference>
<protein>
    <submittedName>
        <fullName evidence="6">AraC-like DNA-binding protein</fullName>
    </submittedName>
</protein>
<comment type="caution">
    <text evidence="6">The sequence shown here is derived from an EMBL/GenBank/DDBJ whole genome shotgun (WGS) entry which is preliminary data.</text>
</comment>
<evidence type="ECO:0000256" key="2">
    <source>
        <dbReference type="ARBA" id="ARBA00023125"/>
    </source>
</evidence>
<keyword evidence="4" id="KW-1133">Transmembrane helix</keyword>
<dbReference type="InterPro" id="IPR018060">
    <property type="entry name" value="HTH_AraC"/>
</dbReference>
<accession>A0ABU1UUP6</accession>
<evidence type="ECO:0000313" key="7">
    <source>
        <dbReference type="Proteomes" id="UP001253595"/>
    </source>
</evidence>
<feature type="transmembrane region" description="Helical" evidence="4">
    <location>
        <begin position="43"/>
        <end position="63"/>
    </location>
</feature>
<keyword evidence="3" id="KW-0804">Transcription</keyword>
<keyword evidence="4" id="KW-0812">Transmembrane</keyword>
<evidence type="ECO:0000313" key="6">
    <source>
        <dbReference type="EMBL" id="MDR7088923.1"/>
    </source>
</evidence>
<dbReference type="InterPro" id="IPR018062">
    <property type="entry name" value="HTH_AraC-typ_CS"/>
</dbReference>